<organism evidence="2 3">
    <name type="scientific">Steinernema glaseri</name>
    <dbReference type="NCBI Taxonomy" id="37863"/>
    <lineage>
        <taxon>Eukaryota</taxon>
        <taxon>Metazoa</taxon>
        <taxon>Ecdysozoa</taxon>
        <taxon>Nematoda</taxon>
        <taxon>Chromadorea</taxon>
        <taxon>Rhabditida</taxon>
        <taxon>Tylenchina</taxon>
        <taxon>Panagrolaimomorpha</taxon>
        <taxon>Strongyloidoidea</taxon>
        <taxon>Steinernematidae</taxon>
        <taxon>Steinernema</taxon>
    </lineage>
</organism>
<keyword evidence="2" id="KW-1185">Reference proteome</keyword>
<sequence>MDRGMARGKREGHGPPGTSRDRGSRLKTLRGRRAGGDETLGTRIHGVTAADRRSETLCPVLGLMWFPSQERSCGSAPCPILIGLGFLGSRDRQSW</sequence>
<dbReference type="Proteomes" id="UP000095287">
    <property type="component" value="Unplaced"/>
</dbReference>
<evidence type="ECO:0000313" key="3">
    <source>
        <dbReference type="WBParaSite" id="L893_g10876.t1"/>
    </source>
</evidence>
<feature type="region of interest" description="Disordered" evidence="1">
    <location>
        <begin position="1"/>
        <end position="42"/>
    </location>
</feature>
<feature type="compositionally biased region" description="Basic and acidic residues" evidence="1">
    <location>
        <begin position="1"/>
        <end position="24"/>
    </location>
</feature>
<protein>
    <submittedName>
        <fullName evidence="3">Uncharacterized protein</fullName>
    </submittedName>
</protein>
<proteinExistence type="predicted"/>
<dbReference type="WBParaSite" id="L893_g10876.t1">
    <property type="protein sequence ID" value="L893_g10876.t1"/>
    <property type="gene ID" value="L893_g10876"/>
</dbReference>
<name>A0A1I7XYE2_9BILA</name>
<dbReference type="AlphaFoldDB" id="A0A1I7XYE2"/>
<evidence type="ECO:0000313" key="2">
    <source>
        <dbReference type="Proteomes" id="UP000095287"/>
    </source>
</evidence>
<evidence type="ECO:0000256" key="1">
    <source>
        <dbReference type="SAM" id="MobiDB-lite"/>
    </source>
</evidence>
<accession>A0A1I7XYE2</accession>
<reference evidence="3" key="1">
    <citation type="submission" date="2016-11" db="UniProtKB">
        <authorList>
            <consortium name="WormBaseParasite"/>
        </authorList>
    </citation>
    <scope>IDENTIFICATION</scope>
</reference>